<dbReference type="SUPFAM" id="SSF141562">
    <property type="entry name" value="At5g01610-like"/>
    <property type="match status" value="1"/>
</dbReference>
<name>A0AAV8G7R2_9POAL</name>
<evidence type="ECO:0000313" key="3">
    <source>
        <dbReference type="EMBL" id="KAJ4801517.1"/>
    </source>
</evidence>
<feature type="signal peptide" evidence="1">
    <location>
        <begin position="1"/>
        <end position="24"/>
    </location>
</feature>
<proteinExistence type="predicted"/>
<evidence type="ECO:0000256" key="1">
    <source>
        <dbReference type="SAM" id="SignalP"/>
    </source>
</evidence>
<protein>
    <submittedName>
        <fullName evidence="3">Uncharacterized protein</fullName>
    </submittedName>
</protein>
<evidence type="ECO:0000313" key="2">
    <source>
        <dbReference type="EMBL" id="KAJ4760835.1"/>
    </source>
</evidence>
<keyword evidence="4" id="KW-1185">Reference proteome</keyword>
<accession>A0AAV8G7R2</accession>
<comment type="caution">
    <text evidence="3">The sequence shown here is derived from an EMBL/GenBank/DDBJ whole genome shotgun (WGS) entry which is preliminary data.</text>
</comment>
<evidence type="ECO:0000313" key="4">
    <source>
        <dbReference type="Proteomes" id="UP001140206"/>
    </source>
</evidence>
<dbReference type="Gene3D" id="2.30.240.10">
    <property type="entry name" value="At5g01610-like"/>
    <property type="match status" value="1"/>
</dbReference>
<reference evidence="3" key="1">
    <citation type="submission" date="2022-08" db="EMBL/GenBank/DDBJ databases">
        <authorList>
            <person name="Marques A."/>
        </authorList>
    </citation>
    <scope>NUCLEOTIDE SEQUENCE</scope>
    <source>
        <strain evidence="3">RhyPub2mFocal</strain>
        <tissue evidence="3">Leaves</tissue>
    </source>
</reference>
<sequence>MDQIIRSLPLLLLLLLSSTTSSTATDTTSTIHDILRDNGLPGGLVPKSTYIASYSLDTDTGLLYVNLTQPCYVRYADSILAYFDNFIAGNLSFGALNGVEGLKQEELFVWLPVKGIIEEAGSGVILFDIELAHKRLSRSLFEDPPDCHASEALINPVQDIFGRRGGPQEER</sequence>
<dbReference type="EMBL" id="JAMFTS010000002">
    <property type="protein sequence ID" value="KAJ4801517.1"/>
    <property type="molecule type" value="Genomic_DNA"/>
</dbReference>
<keyword evidence="1" id="KW-0732">Signal</keyword>
<dbReference type="AlphaFoldDB" id="A0AAV8G7R2"/>
<organism evidence="3 4">
    <name type="scientific">Rhynchospora pubera</name>
    <dbReference type="NCBI Taxonomy" id="906938"/>
    <lineage>
        <taxon>Eukaryota</taxon>
        <taxon>Viridiplantae</taxon>
        <taxon>Streptophyta</taxon>
        <taxon>Embryophyta</taxon>
        <taxon>Tracheophyta</taxon>
        <taxon>Spermatophyta</taxon>
        <taxon>Magnoliopsida</taxon>
        <taxon>Liliopsida</taxon>
        <taxon>Poales</taxon>
        <taxon>Cyperaceae</taxon>
        <taxon>Cyperoideae</taxon>
        <taxon>Rhynchosporeae</taxon>
        <taxon>Rhynchospora</taxon>
    </lineage>
</organism>
<dbReference type="InterPro" id="IPR007493">
    <property type="entry name" value="DUF538"/>
</dbReference>
<dbReference type="Pfam" id="PF04398">
    <property type="entry name" value="DUF538"/>
    <property type="match status" value="1"/>
</dbReference>
<feature type="chain" id="PRO_5044716457" evidence="1">
    <location>
        <begin position="25"/>
        <end position="171"/>
    </location>
</feature>
<dbReference type="Proteomes" id="UP001140206">
    <property type="component" value="Chromosome 4"/>
</dbReference>
<dbReference type="InterPro" id="IPR036758">
    <property type="entry name" value="At5g01610-like"/>
</dbReference>
<dbReference type="PANTHER" id="PTHR31676:SF151">
    <property type="entry name" value="DUF538 FAMILY PROTEIN"/>
    <property type="match status" value="1"/>
</dbReference>
<dbReference type="Proteomes" id="UP001140206">
    <property type="component" value="Chromosome 2"/>
</dbReference>
<gene>
    <name evidence="3" type="ORF">LUZ62_052763</name>
    <name evidence="2" type="ORF">LUZ62_071210</name>
</gene>
<dbReference type="PANTHER" id="PTHR31676">
    <property type="entry name" value="T31J12.3 PROTEIN-RELATED"/>
    <property type="match status" value="1"/>
</dbReference>
<dbReference type="EMBL" id="JAMFTS010000004">
    <property type="protein sequence ID" value="KAJ4760835.1"/>
    <property type="molecule type" value="Genomic_DNA"/>
</dbReference>